<comment type="caution">
    <text evidence="4">The sequence shown here is derived from an EMBL/GenBank/DDBJ whole genome shotgun (WGS) entry which is preliminary data.</text>
</comment>
<dbReference type="Proteomes" id="UP000636479">
    <property type="component" value="Unassembled WGS sequence"/>
</dbReference>
<feature type="transmembrane region" description="Helical" evidence="2">
    <location>
        <begin position="294"/>
        <end position="316"/>
    </location>
</feature>
<evidence type="ECO:0000313" key="5">
    <source>
        <dbReference type="Proteomes" id="UP000636479"/>
    </source>
</evidence>
<feature type="compositionally biased region" description="Gly residues" evidence="1">
    <location>
        <begin position="182"/>
        <end position="212"/>
    </location>
</feature>
<feature type="region of interest" description="Disordered" evidence="1">
    <location>
        <begin position="421"/>
        <end position="449"/>
    </location>
</feature>
<feature type="compositionally biased region" description="Polar residues" evidence="1">
    <location>
        <begin position="225"/>
        <end position="272"/>
    </location>
</feature>
<feature type="signal peptide" evidence="3">
    <location>
        <begin position="1"/>
        <end position="27"/>
    </location>
</feature>
<gene>
    <name evidence="4" type="ORF">MIND_00397700</name>
</gene>
<proteinExistence type="predicted"/>
<organism evidence="4 5">
    <name type="scientific">Mycena indigotica</name>
    <dbReference type="NCBI Taxonomy" id="2126181"/>
    <lineage>
        <taxon>Eukaryota</taxon>
        <taxon>Fungi</taxon>
        <taxon>Dikarya</taxon>
        <taxon>Basidiomycota</taxon>
        <taxon>Agaricomycotina</taxon>
        <taxon>Agaricomycetes</taxon>
        <taxon>Agaricomycetidae</taxon>
        <taxon>Agaricales</taxon>
        <taxon>Marasmiineae</taxon>
        <taxon>Mycenaceae</taxon>
        <taxon>Mycena</taxon>
    </lineage>
</organism>
<keyword evidence="3" id="KW-0732">Signal</keyword>
<feature type="region of interest" description="Disordered" evidence="1">
    <location>
        <begin position="182"/>
        <end position="284"/>
    </location>
</feature>
<keyword evidence="2" id="KW-0812">Transmembrane</keyword>
<evidence type="ECO:0000256" key="2">
    <source>
        <dbReference type="SAM" id="Phobius"/>
    </source>
</evidence>
<keyword evidence="2" id="KW-0472">Membrane</keyword>
<evidence type="ECO:0000313" key="4">
    <source>
        <dbReference type="EMBL" id="KAF7310240.1"/>
    </source>
</evidence>
<dbReference type="EMBL" id="JACAZF010000003">
    <property type="protein sequence ID" value="KAF7310240.1"/>
    <property type="molecule type" value="Genomic_DNA"/>
</dbReference>
<dbReference type="GeneID" id="59343321"/>
<sequence>MPSHRPTPSLPLVLLSLSPILYPSVYAATNTTFDDAHPSFAFSSHWKAVSPAFPCTGCLTQPDPAQTLDGTWHDGNVFATATDVRWGSFTFTGHAVYIYGIDELNSEPDIVFTLDGAAAGTHHYAGPGAGTVYHALYFARTGLSEETHTVSWELRYNTASGVDQQVALFDYAMVTTGAEAGGGGGSGSGSVGGAEAGGGGGSGSGSVGGGGDETSTPTKPEESVSAGSGSGQSLANHSATPVTSVDPRSSTKAGLNPGLSASTNIGQKSLPSTAIPPSLPSNPESAACVGRNRLGTILGTIFGVIVLIALLLGLFLRRRFQKKNKTSAPPPVESFLAEAVRDEPRWEWEKGPSRGLSLMRVSLPASPLAISPSTVTMGSGVFSNTPSSQSPPAPAITVPPAMAHVQTERERLLEARVAELEGDMQRYRDGNGEVEREEQPPPYMGRVSQ</sequence>
<keyword evidence="2" id="KW-1133">Transmembrane helix</keyword>
<protein>
    <submittedName>
        <fullName evidence="4">Uncharacterized protein</fullName>
    </submittedName>
</protein>
<dbReference type="OrthoDB" id="3063542at2759"/>
<feature type="compositionally biased region" description="Basic and acidic residues" evidence="1">
    <location>
        <begin position="421"/>
        <end position="439"/>
    </location>
</feature>
<feature type="chain" id="PRO_5034552601" evidence="3">
    <location>
        <begin position="28"/>
        <end position="449"/>
    </location>
</feature>
<reference evidence="4" key="1">
    <citation type="submission" date="2020-05" db="EMBL/GenBank/DDBJ databases">
        <title>Mycena genomes resolve the evolution of fungal bioluminescence.</title>
        <authorList>
            <person name="Tsai I.J."/>
        </authorList>
    </citation>
    <scope>NUCLEOTIDE SEQUENCE</scope>
    <source>
        <strain evidence="4">171206Taipei</strain>
    </source>
</reference>
<keyword evidence="5" id="KW-1185">Reference proteome</keyword>
<evidence type="ECO:0000256" key="3">
    <source>
        <dbReference type="SAM" id="SignalP"/>
    </source>
</evidence>
<name>A0A8H6T6C3_9AGAR</name>
<dbReference type="RefSeq" id="XP_037223690.1">
    <property type="nucleotide sequence ID" value="XM_037360805.1"/>
</dbReference>
<accession>A0A8H6T6C3</accession>
<evidence type="ECO:0000256" key="1">
    <source>
        <dbReference type="SAM" id="MobiDB-lite"/>
    </source>
</evidence>
<dbReference type="AlphaFoldDB" id="A0A8H6T6C3"/>